<dbReference type="EMBL" id="CADCXU010006994">
    <property type="protein sequence ID" value="CAA9998371.1"/>
    <property type="molecule type" value="Genomic_DNA"/>
</dbReference>
<reference evidence="1 2" key="1">
    <citation type="submission" date="2020-02" db="EMBL/GenBank/DDBJ databases">
        <authorList>
            <person name="Ferguson B K."/>
        </authorList>
    </citation>
    <scope>NUCLEOTIDE SEQUENCE [LARGE SCALE GENOMIC DNA]</scope>
</reference>
<dbReference type="AlphaFoldDB" id="A0A6H5G6K5"/>
<evidence type="ECO:0000313" key="1">
    <source>
        <dbReference type="EMBL" id="CAA9998371.1"/>
    </source>
</evidence>
<organism evidence="1 2">
    <name type="scientific">Nesidiocoris tenuis</name>
    <dbReference type="NCBI Taxonomy" id="355587"/>
    <lineage>
        <taxon>Eukaryota</taxon>
        <taxon>Metazoa</taxon>
        <taxon>Ecdysozoa</taxon>
        <taxon>Arthropoda</taxon>
        <taxon>Hexapoda</taxon>
        <taxon>Insecta</taxon>
        <taxon>Pterygota</taxon>
        <taxon>Neoptera</taxon>
        <taxon>Paraneoptera</taxon>
        <taxon>Hemiptera</taxon>
        <taxon>Heteroptera</taxon>
        <taxon>Panheteroptera</taxon>
        <taxon>Cimicomorpha</taxon>
        <taxon>Miridae</taxon>
        <taxon>Dicyphina</taxon>
        <taxon>Nesidiocoris</taxon>
    </lineage>
</organism>
<proteinExistence type="predicted"/>
<sequence length="148" mass="17035">MSMIPRVRNSAVEDTSGEVMAGSSPMLMSYDDHVRFTTIGAGIQIAEGEATGAFYVYWRTPIRQLREQILAVTPSISYGKEVHRMRIRGHSHIDAREEELKNRRIPKRRSLARKYAPSFRRKLKFSFKARTNERLFAPVPRDTALLVK</sequence>
<gene>
    <name evidence="1" type="ORF">NTEN_LOCUS4654</name>
</gene>
<keyword evidence="2" id="KW-1185">Reference proteome</keyword>
<dbReference type="Proteomes" id="UP000479000">
    <property type="component" value="Unassembled WGS sequence"/>
</dbReference>
<evidence type="ECO:0000313" key="2">
    <source>
        <dbReference type="Proteomes" id="UP000479000"/>
    </source>
</evidence>
<protein>
    <submittedName>
        <fullName evidence="1">Uncharacterized protein</fullName>
    </submittedName>
</protein>
<name>A0A6H5G6K5_9HEMI</name>
<accession>A0A6H5G6K5</accession>